<evidence type="ECO:0000313" key="2">
    <source>
        <dbReference type="Proteomes" id="UP000501690"/>
    </source>
</evidence>
<gene>
    <name evidence="1" type="ORF">DEO72_LG7g1806</name>
</gene>
<proteinExistence type="predicted"/>
<organism evidence="1 2">
    <name type="scientific">Vigna unguiculata</name>
    <name type="common">Cowpea</name>
    <dbReference type="NCBI Taxonomy" id="3917"/>
    <lineage>
        <taxon>Eukaryota</taxon>
        <taxon>Viridiplantae</taxon>
        <taxon>Streptophyta</taxon>
        <taxon>Embryophyta</taxon>
        <taxon>Tracheophyta</taxon>
        <taxon>Spermatophyta</taxon>
        <taxon>Magnoliopsida</taxon>
        <taxon>eudicotyledons</taxon>
        <taxon>Gunneridae</taxon>
        <taxon>Pentapetalae</taxon>
        <taxon>rosids</taxon>
        <taxon>fabids</taxon>
        <taxon>Fabales</taxon>
        <taxon>Fabaceae</taxon>
        <taxon>Papilionoideae</taxon>
        <taxon>50 kb inversion clade</taxon>
        <taxon>NPAAA clade</taxon>
        <taxon>indigoferoid/millettioid clade</taxon>
        <taxon>Phaseoleae</taxon>
        <taxon>Vigna</taxon>
    </lineage>
</organism>
<keyword evidence="2" id="KW-1185">Reference proteome</keyword>
<dbReference type="AlphaFoldDB" id="A0A4D6MGK6"/>
<accession>A0A4D6MGK6</accession>
<reference evidence="1 2" key="1">
    <citation type="submission" date="2019-04" db="EMBL/GenBank/DDBJ databases">
        <title>An improved genome assembly and genetic linkage map for asparagus bean, Vigna unguiculata ssp. sesquipedialis.</title>
        <authorList>
            <person name="Xia Q."/>
            <person name="Zhang R."/>
            <person name="Dong Y."/>
        </authorList>
    </citation>
    <scope>NUCLEOTIDE SEQUENCE [LARGE SCALE GENOMIC DNA]</scope>
    <source>
        <tissue evidence="1">Leaf</tissue>
    </source>
</reference>
<protein>
    <submittedName>
        <fullName evidence="1">Uncharacterized protein</fullName>
    </submittedName>
</protein>
<dbReference type="Proteomes" id="UP000501690">
    <property type="component" value="Linkage Group LG7"/>
</dbReference>
<dbReference type="EMBL" id="CP039351">
    <property type="protein sequence ID" value="QCE00516.1"/>
    <property type="molecule type" value="Genomic_DNA"/>
</dbReference>
<name>A0A4D6MGK6_VIGUN</name>
<sequence>MTVAIGIAWRLAEGMVRPIGRGLAEILEGVWCLTTCSLHQAAWNQFLPSDVCEVPGSFKCREGLRGGFYTVLDGSFGSLVKCARSWLVRMGLERLPSLVLANEFGSLETNTDCDSYWRTPLGVTDCSP</sequence>
<evidence type="ECO:0000313" key="1">
    <source>
        <dbReference type="EMBL" id="QCE00516.1"/>
    </source>
</evidence>